<keyword evidence="3" id="KW-1185">Reference proteome</keyword>
<evidence type="ECO:0000256" key="1">
    <source>
        <dbReference type="SAM" id="Phobius"/>
    </source>
</evidence>
<reference evidence="2" key="1">
    <citation type="journal article" date="2020" name="Stud. Mycol.">
        <title>101 Dothideomycetes genomes: a test case for predicting lifestyles and emergence of pathogens.</title>
        <authorList>
            <person name="Haridas S."/>
            <person name="Albert R."/>
            <person name="Binder M."/>
            <person name="Bloem J."/>
            <person name="Labutti K."/>
            <person name="Salamov A."/>
            <person name="Andreopoulos B."/>
            <person name="Baker S."/>
            <person name="Barry K."/>
            <person name="Bills G."/>
            <person name="Bluhm B."/>
            <person name="Cannon C."/>
            <person name="Castanera R."/>
            <person name="Culley D."/>
            <person name="Daum C."/>
            <person name="Ezra D."/>
            <person name="Gonzalez J."/>
            <person name="Henrissat B."/>
            <person name="Kuo A."/>
            <person name="Liang C."/>
            <person name="Lipzen A."/>
            <person name="Lutzoni F."/>
            <person name="Magnuson J."/>
            <person name="Mondo S."/>
            <person name="Nolan M."/>
            <person name="Ohm R."/>
            <person name="Pangilinan J."/>
            <person name="Park H.-J."/>
            <person name="Ramirez L."/>
            <person name="Alfaro M."/>
            <person name="Sun H."/>
            <person name="Tritt A."/>
            <person name="Yoshinaga Y."/>
            <person name="Zwiers L.-H."/>
            <person name="Turgeon B."/>
            <person name="Goodwin S."/>
            <person name="Spatafora J."/>
            <person name="Crous P."/>
            <person name="Grigoriev I."/>
        </authorList>
    </citation>
    <scope>NUCLEOTIDE SEQUENCE</scope>
    <source>
        <strain evidence="2">CBS 207.26</strain>
    </source>
</reference>
<organism evidence="2 3">
    <name type="scientific">Zopfia rhizophila CBS 207.26</name>
    <dbReference type="NCBI Taxonomy" id="1314779"/>
    <lineage>
        <taxon>Eukaryota</taxon>
        <taxon>Fungi</taxon>
        <taxon>Dikarya</taxon>
        <taxon>Ascomycota</taxon>
        <taxon>Pezizomycotina</taxon>
        <taxon>Dothideomycetes</taxon>
        <taxon>Dothideomycetes incertae sedis</taxon>
        <taxon>Zopfiaceae</taxon>
        <taxon>Zopfia</taxon>
    </lineage>
</organism>
<proteinExistence type="predicted"/>
<evidence type="ECO:0000313" key="3">
    <source>
        <dbReference type="Proteomes" id="UP000800200"/>
    </source>
</evidence>
<gene>
    <name evidence="2" type="ORF">K469DRAFT_73415</name>
</gene>
<name>A0A6A6EAE8_9PEZI</name>
<accession>A0A6A6EAE8</accession>
<dbReference type="Proteomes" id="UP000800200">
    <property type="component" value="Unassembled WGS sequence"/>
</dbReference>
<evidence type="ECO:0000313" key="2">
    <source>
        <dbReference type="EMBL" id="KAF2188947.1"/>
    </source>
</evidence>
<dbReference type="AlphaFoldDB" id="A0A6A6EAE8"/>
<keyword evidence="1" id="KW-1133">Transmembrane helix</keyword>
<feature type="transmembrane region" description="Helical" evidence="1">
    <location>
        <begin position="99"/>
        <end position="118"/>
    </location>
</feature>
<protein>
    <submittedName>
        <fullName evidence="2">Uncharacterized protein</fullName>
    </submittedName>
</protein>
<sequence>MAWSSGVPFYCILEAVVLFPICLCFVKIGVIMANWGGLVQFLYTLRLGLFPHWSSGHTNISLALSYPLLLLDCSCWLAPCACFHAFSFAGLFAAPSNTVLLSVSISLSVIFQISYCTYH</sequence>
<feature type="transmembrane region" description="Helical" evidence="1">
    <location>
        <begin position="12"/>
        <end position="45"/>
    </location>
</feature>
<keyword evidence="1" id="KW-0812">Transmembrane</keyword>
<keyword evidence="1" id="KW-0472">Membrane</keyword>
<dbReference type="EMBL" id="ML994622">
    <property type="protein sequence ID" value="KAF2188947.1"/>
    <property type="molecule type" value="Genomic_DNA"/>
</dbReference>